<dbReference type="Proteomes" id="UP000001744">
    <property type="component" value="Unassembled WGS sequence"/>
</dbReference>
<dbReference type="PANTHER" id="PTHR42790">
    <property type="entry name" value="AMINOTRANSFERASE"/>
    <property type="match status" value="1"/>
</dbReference>
<dbReference type="GO" id="GO:0009074">
    <property type="term" value="P:aromatic amino acid family catabolic process"/>
    <property type="evidence" value="ECO:0000318"/>
    <property type="project" value="GO_Central"/>
</dbReference>
<dbReference type="InterPro" id="IPR004839">
    <property type="entry name" value="Aminotransferase_I/II_large"/>
</dbReference>
<proteinExistence type="inferred from homology"/>
<dbReference type="OMA" id="HRPEGGM"/>
<accession>B6K3W8</accession>
<feature type="region of interest" description="Disordered" evidence="11">
    <location>
        <begin position="1"/>
        <end position="21"/>
    </location>
</feature>
<dbReference type="GO" id="GO:0008793">
    <property type="term" value="F:aromatic-amino-acid transaminase activity"/>
    <property type="evidence" value="ECO:0000318"/>
    <property type="project" value="GO_Central"/>
</dbReference>
<dbReference type="Pfam" id="PF00155">
    <property type="entry name" value="Aminotran_1_2"/>
    <property type="match status" value="1"/>
</dbReference>
<dbReference type="AlphaFoldDB" id="B6K3W8"/>
<evidence type="ECO:0000313" key="14">
    <source>
        <dbReference type="Proteomes" id="UP000001744"/>
    </source>
</evidence>
<dbReference type="STRING" id="402676.B6K3W8"/>
<evidence type="ECO:0000256" key="9">
    <source>
        <dbReference type="ARBA" id="ARBA00060326"/>
    </source>
</evidence>
<keyword evidence="6" id="KW-0808">Transferase</keyword>
<keyword evidence="14" id="KW-1185">Reference proteome</keyword>
<reference evidence="13 14" key="1">
    <citation type="journal article" date="2011" name="Science">
        <title>Comparative functional genomics of the fission yeasts.</title>
        <authorList>
            <person name="Rhind N."/>
            <person name="Chen Z."/>
            <person name="Yassour M."/>
            <person name="Thompson D.A."/>
            <person name="Haas B.J."/>
            <person name="Habib N."/>
            <person name="Wapinski I."/>
            <person name="Roy S."/>
            <person name="Lin M.F."/>
            <person name="Heiman D.I."/>
            <person name="Young S.K."/>
            <person name="Furuya K."/>
            <person name="Guo Y."/>
            <person name="Pidoux A."/>
            <person name="Chen H.M."/>
            <person name="Robbertse B."/>
            <person name="Goldberg J.M."/>
            <person name="Aoki K."/>
            <person name="Bayne E.H."/>
            <person name="Berlin A.M."/>
            <person name="Desjardins C.A."/>
            <person name="Dobbs E."/>
            <person name="Dukaj L."/>
            <person name="Fan L."/>
            <person name="FitzGerald M.G."/>
            <person name="French C."/>
            <person name="Gujja S."/>
            <person name="Hansen K."/>
            <person name="Keifenheim D."/>
            <person name="Levin J.Z."/>
            <person name="Mosher R.A."/>
            <person name="Mueller C.A."/>
            <person name="Pfiffner J."/>
            <person name="Priest M."/>
            <person name="Russ C."/>
            <person name="Smialowska A."/>
            <person name="Swoboda P."/>
            <person name="Sykes S.M."/>
            <person name="Vaughn M."/>
            <person name="Vengrova S."/>
            <person name="Yoder R."/>
            <person name="Zeng Q."/>
            <person name="Allshire R."/>
            <person name="Baulcombe D."/>
            <person name="Birren B.W."/>
            <person name="Brown W."/>
            <person name="Ekwall K."/>
            <person name="Kellis M."/>
            <person name="Leatherwood J."/>
            <person name="Levin H."/>
            <person name="Margalit H."/>
            <person name="Martienssen R."/>
            <person name="Nieduszynski C.A."/>
            <person name="Spatafora J.W."/>
            <person name="Friedman N."/>
            <person name="Dalgaard J.Z."/>
            <person name="Baumann P."/>
            <person name="Niki H."/>
            <person name="Regev A."/>
            <person name="Nusbaum C."/>
        </authorList>
    </citation>
    <scope>NUCLEOTIDE SEQUENCE [LARGE SCALE GENOMIC DNA]</scope>
    <source>
        <strain evidence="14">yFS275 / FY16936</strain>
    </source>
</reference>
<feature type="domain" description="Aminotransferase class I/classII large" evidence="12">
    <location>
        <begin position="130"/>
        <end position="466"/>
    </location>
</feature>
<dbReference type="GO" id="GO:0030170">
    <property type="term" value="F:pyridoxal phosphate binding"/>
    <property type="evidence" value="ECO:0007669"/>
    <property type="project" value="InterPro"/>
</dbReference>
<evidence type="ECO:0000256" key="7">
    <source>
        <dbReference type="ARBA" id="ARBA00022898"/>
    </source>
</evidence>
<dbReference type="InterPro" id="IPR015424">
    <property type="entry name" value="PyrdxlP-dep_Trfase"/>
</dbReference>
<evidence type="ECO:0000256" key="11">
    <source>
        <dbReference type="SAM" id="MobiDB-lite"/>
    </source>
</evidence>
<dbReference type="EMBL" id="KE651167">
    <property type="protein sequence ID" value="EEB08175.1"/>
    <property type="molecule type" value="Genomic_DNA"/>
</dbReference>
<dbReference type="eggNOG" id="KOG0634">
    <property type="taxonomic scope" value="Eukaryota"/>
</dbReference>
<comment type="catalytic activity">
    <reaction evidence="8">
        <text>an aromatic L-alpha-amino acid + 2-oxoglutarate = an aromatic oxo-acid + L-glutamate</text>
        <dbReference type="Rhea" id="RHEA:17533"/>
        <dbReference type="ChEBI" id="CHEBI:16810"/>
        <dbReference type="ChEBI" id="CHEBI:29985"/>
        <dbReference type="ChEBI" id="CHEBI:73309"/>
        <dbReference type="ChEBI" id="CHEBI:84824"/>
        <dbReference type="EC" id="2.6.1.57"/>
    </reaction>
</comment>
<comment type="similarity">
    <text evidence="3">Belongs to the class-I pyridoxal-phosphate-dependent aminotransferase family.</text>
</comment>
<evidence type="ECO:0000256" key="2">
    <source>
        <dbReference type="ARBA" id="ARBA00004496"/>
    </source>
</evidence>
<protein>
    <recommendedName>
        <fullName evidence="10">aromatic-amino-acid transaminase</fullName>
        <ecNumber evidence="10">2.6.1.57</ecNumber>
    </recommendedName>
</protein>
<evidence type="ECO:0000256" key="8">
    <source>
        <dbReference type="ARBA" id="ARBA00051993"/>
    </source>
</evidence>
<evidence type="ECO:0000256" key="4">
    <source>
        <dbReference type="ARBA" id="ARBA00022490"/>
    </source>
</evidence>
<dbReference type="JaponicusDB" id="SJAG_03312"/>
<dbReference type="CDD" id="cd00609">
    <property type="entry name" value="AAT_like"/>
    <property type="match status" value="1"/>
</dbReference>
<comment type="cofactor">
    <cofactor evidence="1">
        <name>pyridoxal 5'-phosphate</name>
        <dbReference type="ChEBI" id="CHEBI:597326"/>
    </cofactor>
</comment>
<comment type="subcellular location">
    <subcellularLocation>
        <location evidence="2">Cytoplasm</location>
    </subcellularLocation>
</comment>
<evidence type="ECO:0000256" key="3">
    <source>
        <dbReference type="ARBA" id="ARBA00007441"/>
    </source>
</evidence>
<evidence type="ECO:0000256" key="5">
    <source>
        <dbReference type="ARBA" id="ARBA00022576"/>
    </source>
</evidence>
<evidence type="ECO:0000256" key="10">
    <source>
        <dbReference type="ARBA" id="ARBA00067014"/>
    </source>
</evidence>
<dbReference type="RefSeq" id="XP_002174468.1">
    <property type="nucleotide sequence ID" value="XM_002174432.2"/>
</dbReference>
<evidence type="ECO:0000313" key="13">
    <source>
        <dbReference type="EMBL" id="EEB08175.1"/>
    </source>
</evidence>
<evidence type="ECO:0000259" key="12">
    <source>
        <dbReference type="Pfam" id="PF00155"/>
    </source>
</evidence>
<evidence type="ECO:0000256" key="1">
    <source>
        <dbReference type="ARBA" id="ARBA00001933"/>
    </source>
</evidence>
<evidence type="ECO:0000256" key="6">
    <source>
        <dbReference type="ARBA" id="ARBA00022679"/>
    </source>
</evidence>
<organism evidence="13 14">
    <name type="scientific">Schizosaccharomyces japonicus (strain yFS275 / FY16936)</name>
    <name type="common">Fission yeast</name>
    <dbReference type="NCBI Taxonomy" id="402676"/>
    <lineage>
        <taxon>Eukaryota</taxon>
        <taxon>Fungi</taxon>
        <taxon>Dikarya</taxon>
        <taxon>Ascomycota</taxon>
        <taxon>Taphrinomycotina</taxon>
        <taxon>Schizosaccharomycetes</taxon>
        <taxon>Schizosaccharomycetales</taxon>
        <taxon>Schizosaccharomycetaceae</taxon>
        <taxon>Schizosaccharomyces</taxon>
    </lineage>
</organism>
<gene>
    <name evidence="13" type="ORF">SJAG_03312</name>
</gene>
<dbReference type="HOGENOM" id="CLU_017584_0_5_1"/>
<comment type="function">
    <text evidence="9">Has aromatic amino acid transaminase activity.</text>
</comment>
<dbReference type="InterPro" id="IPR050859">
    <property type="entry name" value="Class-I_PLP-dep_aminotransf"/>
</dbReference>
<dbReference type="InterPro" id="IPR015421">
    <property type="entry name" value="PyrdxlP-dep_Trfase_major"/>
</dbReference>
<keyword evidence="4" id="KW-0963">Cytoplasm</keyword>
<dbReference type="FunFam" id="3.40.640.10:FF:000074">
    <property type="entry name" value="Aromatic amino acid aminotransferase"/>
    <property type="match status" value="1"/>
</dbReference>
<dbReference type="Gene3D" id="3.40.640.10">
    <property type="entry name" value="Type I PLP-dependent aspartate aminotransferase-like (Major domain)"/>
    <property type="match status" value="1"/>
</dbReference>
<dbReference type="GO" id="GO:0006571">
    <property type="term" value="P:tyrosine biosynthetic process"/>
    <property type="evidence" value="ECO:0000318"/>
    <property type="project" value="GO_Central"/>
</dbReference>
<name>B6K3W8_SCHJY</name>
<dbReference type="OrthoDB" id="691673at2759"/>
<keyword evidence="5 13" id="KW-0032">Aminotransferase</keyword>
<dbReference type="GO" id="GO:0005737">
    <property type="term" value="C:cytoplasm"/>
    <property type="evidence" value="ECO:0007669"/>
    <property type="project" value="UniProtKB-SubCell"/>
</dbReference>
<dbReference type="GeneID" id="7052479"/>
<keyword evidence="7" id="KW-0663">Pyridoxal phosphate</keyword>
<sequence>MVAYQPKDLSHHLSLESSARRPSPLKAAALSKSKTGINIVSLAGGLPHSDYFPIRTLSTAVYRPDGKPENNNVSKIPLQELSLGMEPTEDNDFGLSQGLQYGQGFGALQLAAFVKEHTRIVHQPKYEGWDVMLTAGNTNALDTCLRMLLNRGESLLVEEYTFPSALQTIEPMGINCIPMPMDLNGILPEKLEELLSSWNTKARGCPKPHVMYVIPSGQNPTGSTLSNERRARIYEICQAHDIIILEDEPYYFLQMDNFDGKIPEEQPTVSNETFLSQLITSFLSIDTEGRVIRLDSMSKVVAPGTRLGWLTGHPLFMERALRQNEVNIQSASGLSQVLLHGILHTWGQEGYLEWLKQIRFQYTRRRNALLLAMNKYLPEGLCSYIAPEAGMFIWFEVDRSRYLHSDKFKTVPEIETDIHEQAVDAGVNLACGHWFIVDSSKNDRVFFRVTFAAANFEDFNVAIERFAAVLNKNFK</sequence>
<dbReference type="GO" id="GO:0019878">
    <property type="term" value="P:lysine biosynthetic process via aminoadipic acid"/>
    <property type="evidence" value="ECO:0000318"/>
    <property type="project" value="GO_Central"/>
</dbReference>
<dbReference type="PANTHER" id="PTHR42790:SF21">
    <property type="entry name" value="AROMATIC_AMINOADIPATE AMINOTRANSFERASE 1"/>
    <property type="match status" value="1"/>
</dbReference>
<dbReference type="VEuPathDB" id="FungiDB:SJAG_03312"/>
<dbReference type="SUPFAM" id="SSF53383">
    <property type="entry name" value="PLP-dependent transferases"/>
    <property type="match status" value="1"/>
</dbReference>
<dbReference type="GO" id="GO:0047536">
    <property type="term" value="F:2-aminoadipate transaminase activity"/>
    <property type="evidence" value="ECO:0000318"/>
    <property type="project" value="GO_Central"/>
</dbReference>
<dbReference type="EC" id="2.6.1.57" evidence="10"/>